<keyword evidence="2" id="KW-1185">Reference proteome</keyword>
<accession>A0A8X6RWU1</accession>
<comment type="caution">
    <text evidence="1">The sequence shown here is derived from an EMBL/GenBank/DDBJ whole genome shotgun (WGS) entry which is preliminary data.</text>
</comment>
<organism evidence="1 2">
    <name type="scientific">Trichonephila clavipes</name>
    <name type="common">Golden silk orbweaver</name>
    <name type="synonym">Nephila clavipes</name>
    <dbReference type="NCBI Taxonomy" id="2585209"/>
    <lineage>
        <taxon>Eukaryota</taxon>
        <taxon>Metazoa</taxon>
        <taxon>Ecdysozoa</taxon>
        <taxon>Arthropoda</taxon>
        <taxon>Chelicerata</taxon>
        <taxon>Arachnida</taxon>
        <taxon>Araneae</taxon>
        <taxon>Araneomorphae</taxon>
        <taxon>Entelegynae</taxon>
        <taxon>Araneoidea</taxon>
        <taxon>Nephilidae</taxon>
        <taxon>Trichonephila</taxon>
    </lineage>
</organism>
<name>A0A8X6RWU1_TRICX</name>
<sequence length="85" mass="9560">MFIWDDAEQNIPEESIRLCIVCRVNVHHTLQSKLLRDSPENTNQFTTGCVDQPIEAGGVDDSAPREFRIKQSILIAHNTADAIEP</sequence>
<dbReference type="AlphaFoldDB" id="A0A8X6RWU1"/>
<proteinExistence type="predicted"/>
<dbReference type="EMBL" id="BMAU01021236">
    <property type="protein sequence ID" value="GFY03317.1"/>
    <property type="molecule type" value="Genomic_DNA"/>
</dbReference>
<evidence type="ECO:0000313" key="1">
    <source>
        <dbReference type="EMBL" id="GFY03317.1"/>
    </source>
</evidence>
<protein>
    <submittedName>
        <fullName evidence="1">Uncharacterized protein</fullName>
    </submittedName>
</protein>
<reference evidence="1" key="1">
    <citation type="submission" date="2020-08" db="EMBL/GenBank/DDBJ databases">
        <title>Multicomponent nature underlies the extraordinary mechanical properties of spider dragline silk.</title>
        <authorList>
            <person name="Kono N."/>
            <person name="Nakamura H."/>
            <person name="Mori M."/>
            <person name="Yoshida Y."/>
            <person name="Ohtoshi R."/>
            <person name="Malay A.D."/>
            <person name="Moran D.A.P."/>
            <person name="Tomita M."/>
            <person name="Numata K."/>
            <person name="Arakawa K."/>
        </authorList>
    </citation>
    <scope>NUCLEOTIDE SEQUENCE</scope>
</reference>
<gene>
    <name evidence="1" type="ORF">TNCV_1172751</name>
</gene>
<evidence type="ECO:0000313" key="2">
    <source>
        <dbReference type="Proteomes" id="UP000887159"/>
    </source>
</evidence>
<dbReference type="Proteomes" id="UP000887159">
    <property type="component" value="Unassembled WGS sequence"/>
</dbReference>